<dbReference type="SMART" id="SM00256">
    <property type="entry name" value="FBOX"/>
    <property type="match status" value="1"/>
</dbReference>
<proteinExistence type="predicted"/>
<feature type="compositionally biased region" description="Low complexity" evidence="1">
    <location>
        <begin position="28"/>
        <end position="37"/>
    </location>
</feature>
<reference evidence="3" key="1">
    <citation type="submission" date="2023-07" db="EMBL/GenBank/DDBJ databases">
        <title>A chromosome-level genome assembly of Lolium multiflorum.</title>
        <authorList>
            <person name="Chen Y."/>
            <person name="Copetti D."/>
            <person name="Kolliker R."/>
            <person name="Studer B."/>
        </authorList>
    </citation>
    <scope>NUCLEOTIDE SEQUENCE</scope>
    <source>
        <strain evidence="3">02402/16</strain>
        <tissue evidence="3">Leaf</tissue>
    </source>
</reference>
<keyword evidence="4" id="KW-1185">Reference proteome</keyword>
<feature type="compositionally biased region" description="Gly residues" evidence="1">
    <location>
        <begin position="42"/>
        <end position="57"/>
    </location>
</feature>
<dbReference type="PANTHER" id="PTHR35546:SF48">
    <property type="entry name" value="F-BOX DOMAIN-CONTAINING PROTEIN"/>
    <property type="match status" value="1"/>
</dbReference>
<dbReference type="Pfam" id="PF07734">
    <property type="entry name" value="FBA_1"/>
    <property type="match status" value="1"/>
</dbReference>
<dbReference type="PANTHER" id="PTHR35546">
    <property type="entry name" value="F-BOX PROTEIN INTERACTION DOMAIN PROTEIN-RELATED"/>
    <property type="match status" value="1"/>
</dbReference>
<feature type="compositionally biased region" description="Basic residues" evidence="1">
    <location>
        <begin position="1"/>
        <end position="12"/>
    </location>
</feature>
<dbReference type="SUPFAM" id="SSF81383">
    <property type="entry name" value="F-box domain"/>
    <property type="match status" value="1"/>
</dbReference>
<dbReference type="InterPro" id="IPR006527">
    <property type="entry name" value="F-box-assoc_dom_typ1"/>
</dbReference>
<dbReference type="Pfam" id="PF00646">
    <property type="entry name" value="F-box"/>
    <property type="match status" value="1"/>
</dbReference>
<protein>
    <recommendedName>
        <fullName evidence="2">F-box domain-containing protein</fullName>
    </recommendedName>
</protein>
<dbReference type="EMBL" id="JAUUTY010000036">
    <property type="protein sequence ID" value="KAK1603467.1"/>
    <property type="molecule type" value="Genomic_DNA"/>
</dbReference>
<dbReference type="InterPro" id="IPR055290">
    <property type="entry name" value="At3g26010-like"/>
</dbReference>
<dbReference type="InterPro" id="IPR036047">
    <property type="entry name" value="F-box-like_dom_sf"/>
</dbReference>
<name>A0AAD8VDB6_LOLMU</name>
<dbReference type="SUPFAM" id="SSF50965">
    <property type="entry name" value="Galactose oxidase, central domain"/>
    <property type="match status" value="1"/>
</dbReference>
<dbReference type="NCBIfam" id="TIGR01640">
    <property type="entry name" value="F_box_assoc_1"/>
    <property type="match status" value="1"/>
</dbReference>
<feature type="region of interest" description="Disordered" evidence="1">
    <location>
        <begin position="1"/>
        <end position="72"/>
    </location>
</feature>
<evidence type="ECO:0000256" key="1">
    <source>
        <dbReference type="SAM" id="MobiDB-lite"/>
    </source>
</evidence>
<accession>A0AAD8VDB6</accession>
<sequence>MLSMHSHGKSQNRRAAAPFPTPNPSPGGSPRRPAPRNWPVSRGGGDGVMPPGGGGCRHGSAAQDHPPATVLRDEEDPLLVLARLASQEKKQKQHEYEYEQEQEQPAVSIPEGPLAEILARVPYRSLCRFKCVSKPWLALCSSRDICKRSPQTLSGFFYYDSDALLSFCNLNGRGPPLVDPSLPFLRERYKLIFVKGFCAGLLLCTCWESCSMGGESHYVVCNPATKEWTVLPPIVIPAEEVSHRLHPIPYLGFDATIPTCFAVFAPLRKGQSDSGIVAIYSSQTGQWTYVQSKWSARTHIDHVRKRHVLLDGTMHLTTRQKSIVTVDMEGKVWREIKMPDRLPSNVDIVSIGKSQGRLYAWQIDNRHDRQLYIWVLEDYGTGKWILKHTVNVLELFRRPGSISVFSVYPDCNVGVLNDREKIGKPCRNGYDTYDMFAVHPDCNVIFLTDKKKMTISYNLDNHKVEIICTESIHGLPYIPCFAELPVNWSLRVGAASSTQNGTPPL</sequence>
<dbReference type="InterPro" id="IPR017451">
    <property type="entry name" value="F-box-assoc_interact_dom"/>
</dbReference>
<dbReference type="InterPro" id="IPR011043">
    <property type="entry name" value="Gal_Oxase/kelch_b-propeller"/>
</dbReference>
<evidence type="ECO:0000313" key="4">
    <source>
        <dbReference type="Proteomes" id="UP001231189"/>
    </source>
</evidence>
<comment type="caution">
    <text evidence="3">The sequence shown here is derived from an EMBL/GenBank/DDBJ whole genome shotgun (WGS) entry which is preliminary data.</text>
</comment>
<evidence type="ECO:0000313" key="3">
    <source>
        <dbReference type="EMBL" id="KAK1603467.1"/>
    </source>
</evidence>
<feature type="domain" description="F-box" evidence="2">
    <location>
        <begin position="109"/>
        <end position="149"/>
    </location>
</feature>
<evidence type="ECO:0000259" key="2">
    <source>
        <dbReference type="SMART" id="SM00256"/>
    </source>
</evidence>
<organism evidence="3 4">
    <name type="scientific">Lolium multiflorum</name>
    <name type="common">Italian ryegrass</name>
    <name type="synonym">Lolium perenne subsp. multiflorum</name>
    <dbReference type="NCBI Taxonomy" id="4521"/>
    <lineage>
        <taxon>Eukaryota</taxon>
        <taxon>Viridiplantae</taxon>
        <taxon>Streptophyta</taxon>
        <taxon>Embryophyta</taxon>
        <taxon>Tracheophyta</taxon>
        <taxon>Spermatophyta</taxon>
        <taxon>Magnoliopsida</taxon>
        <taxon>Liliopsida</taxon>
        <taxon>Poales</taxon>
        <taxon>Poaceae</taxon>
        <taxon>BOP clade</taxon>
        <taxon>Pooideae</taxon>
        <taxon>Poodae</taxon>
        <taxon>Poeae</taxon>
        <taxon>Poeae Chloroplast Group 2 (Poeae type)</taxon>
        <taxon>Loliodinae</taxon>
        <taxon>Loliinae</taxon>
        <taxon>Lolium</taxon>
    </lineage>
</organism>
<gene>
    <name evidence="3" type="ORF">QYE76_017677</name>
</gene>
<dbReference type="InterPro" id="IPR001810">
    <property type="entry name" value="F-box_dom"/>
</dbReference>
<dbReference type="AlphaFoldDB" id="A0AAD8VDB6"/>
<dbReference type="Proteomes" id="UP001231189">
    <property type="component" value="Unassembled WGS sequence"/>
</dbReference>